<sequence length="29" mass="3119">MSTSPTFVLIGCNNILQRTLVLHCGCVVV</sequence>
<comment type="caution">
    <text evidence="1">The sequence shown here is derived from an EMBL/GenBank/DDBJ whole genome shotgun (WGS) entry which is preliminary data.</text>
</comment>
<accession>A0AAV0IX52</accession>
<protein>
    <submittedName>
        <fullName evidence="1">Uncharacterized protein</fullName>
    </submittedName>
</protein>
<proteinExistence type="predicted"/>
<dbReference type="Proteomes" id="UP001154282">
    <property type="component" value="Unassembled WGS sequence"/>
</dbReference>
<evidence type="ECO:0000313" key="1">
    <source>
        <dbReference type="EMBL" id="CAI0402114.1"/>
    </source>
</evidence>
<name>A0AAV0IX52_9ROSI</name>
<reference evidence="1" key="1">
    <citation type="submission" date="2022-08" db="EMBL/GenBank/DDBJ databases">
        <authorList>
            <person name="Gutierrez-Valencia J."/>
        </authorList>
    </citation>
    <scope>NUCLEOTIDE SEQUENCE</scope>
</reference>
<keyword evidence="2" id="KW-1185">Reference proteome</keyword>
<gene>
    <name evidence="1" type="ORF">LITE_LOCUS11470</name>
</gene>
<organism evidence="1 2">
    <name type="scientific">Linum tenue</name>
    <dbReference type="NCBI Taxonomy" id="586396"/>
    <lineage>
        <taxon>Eukaryota</taxon>
        <taxon>Viridiplantae</taxon>
        <taxon>Streptophyta</taxon>
        <taxon>Embryophyta</taxon>
        <taxon>Tracheophyta</taxon>
        <taxon>Spermatophyta</taxon>
        <taxon>Magnoliopsida</taxon>
        <taxon>eudicotyledons</taxon>
        <taxon>Gunneridae</taxon>
        <taxon>Pentapetalae</taxon>
        <taxon>rosids</taxon>
        <taxon>fabids</taxon>
        <taxon>Malpighiales</taxon>
        <taxon>Linaceae</taxon>
        <taxon>Linum</taxon>
    </lineage>
</organism>
<dbReference type="AlphaFoldDB" id="A0AAV0IX52"/>
<evidence type="ECO:0000313" key="2">
    <source>
        <dbReference type="Proteomes" id="UP001154282"/>
    </source>
</evidence>
<dbReference type="EMBL" id="CAMGYJ010000004">
    <property type="protein sequence ID" value="CAI0402114.1"/>
    <property type="molecule type" value="Genomic_DNA"/>
</dbReference>